<dbReference type="EMBL" id="VIWP01000014">
    <property type="protein sequence ID" value="TWF46519.1"/>
    <property type="molecule type" value="Genomic_DNA"/>
</dbReference>
<feature type="domain" description="RNA polymerase sigma factor 70 region 4 type 2" evidence="6">
    <location>
        <begin position="93"/>
        <end position="143"/>
    </location>
</feature>
<evidence type="ECO:0000259" key="6">
    <source>
        <dbReference type="Pfam" id="PF08281"/>
    </source>
</evidence>
<evidence type="ECO:0000313" key="8">
    <source>
        <dbReference type="Proteomes" id="UP000320653"/>
    </source>
</evidence>
<dbReference type="Pfam" id="PF04542">
    <property type="entry name" value="Sigma70_r2"/>
    <property type="match status" value="1"/>
</dbReference>
<evidence type="ECO:0000259" key="5">
    <source>
        <dbReference type="Pfam" id="PF04542"/>
    </source>
</evidence>
<dbReference type="Gene3D" id="1.10.1740.10">
    <property type="match status" value="1"/>
</dbReference>
<dbReference type="GO" id="GO:0003677">
    <property type="term" value="F:DNA binding"/>
    <property type="evidence" value="ECO:0007669"/>
    <property type="project" value="InterPro"/>
</dbReference>
<dbReference type="InterPro" id="IPR039425">
    <property type="entry name" value="RNA_pol_sigma-70-like"/>
</dbReference>
<keyword evidence="4" id="KW-0804">Transcription</keyword>
<dbReference type="PANTHER" id="PTHR43133">
    <property type="entry name" value="RNA POLYMERASE ECF-TYPE SIGMA FACTO"/>
    <property type="match status" value="1"/>
</dbReference>
<comment type="caution">
    <text evidence="7">The sequence shown here is derived from an EMBL/GenBank/DDBJ whole genome shotgun (WGS) entry which is preliminary data.</text>
</comment>
<dbReference type="PANTHER" id="PTHR43133:SF63">
    <property type="entry name" value="RNA POLYMERASE SIGMA FACTOR FECI-RELATED"/>
    <property type="match status" value="1"/>
</dbReference>
<feature type="domain" description="RNA polymerase sigma-70 region 2" evidence="5">
    <location>
        <begin position="3"/>
        <end position="60"/>
    </location>
</feature>
<keyword evidence="2" id="KW-0805">Transcription regulation</keyword>
<dbReference type="InterPro" id="IPR013249">
    <property type="entry name" value="RNA_pol_sigma70_r4_t2"/>
</dbReference>
<gene>
    <name evidence="7" type="ORF">FHW37_11488</name>
</gene>
<dbReference type="Gene3D" id="1.10.10.10">
    <property type="entry name" value="Winged helix-like DNA-binding domain superfamily/Winged helix DNA-binding domain"/>
    <property type="match status" value="1"/>
</dbReference>
<evidence type="ECO:0000256" key="3">
    <source>
        <dbReference type="ARBA" id="ARBA00023082"/>
    </source>
</evidence>
<dbReference type="GO" id="GO:0006352">
    <property type="term" value="P:DNA-templated transcription initiation"/>
    <property type="evidence" value="ECO:0007669"/>
    <property type="project" value="InterPro"/>
</dbReference>
<dbReference type="InterPro" id="IPR014284">
    <property type="entry name" value="RNA_pol_sigma-70_dom"/>
</dbReference>
<dbReference type="InterPro" id="IPR036388">
    <property type="entry name" value="WH-like_DNA-bd_sf"/>
</dbReference>
<evidence type="ECO:0000256" key="1">
    <source>
        <dbReference type="ARBA" id="ARBA00010641"/>
    </source>
</evidence>
<reference evidence="7 8" key="1">
    <citation type="submission" date="2019-06" db="EMBL/GenBank/DDBJ databases">
        <title>Sorghum-associated microbial communities from plants grown in Nebraska, USA.</title>
        <authorList>
            <person name="Schachtman D."/>
        </authorList>
    </citation>
    <scope>NUCLEOTIDE SEQUENCE [LARGE SCALE GENOMIC DNA]</scope>
    <source>
        <strain evidence="7 8">1225</strain>
    </source>
</reference>
<evidence type="ECO:0000313" key="7">
    <source>
        <dbReference type="EMBL" id="TWF46519.1"/>
    </source>
</evidence>
<name>A0A561Q849_9HYPH</name>
<keyword evidence="8" id="KW-1185">Reference proteome</keyword>
<dbReference type="InterPro" id="IPR013325">
    <property type="entry name" value="RNA_pol_sigma_r2"/>
</dbReference>
<dbReference type="Proteomes" id="UP000320653">
    <property type="component" value="Unassembled WGS sequence"/>
</dbReference>
<accession>A0A561Q849</accession>
<dbReference type="Pfam" id="PF08281">
    <property type="entry name" value="Sigma70_r4_2"/>
    <property type="match status" value="1"/>
</dbReference>
<keyword evidence="3" id="KW-0731">Sigma factor</keyword>
<protein>
    <submittedName>
        <fullName evidence="7">RNA polymerase sigma-70 factor (ECF subfamily)</fullName>
    </submittedName>
</protein>
<dbReference type="InterPro" id="IPR013324">
    <property type="entry name" value="RNA_pol_sigma_r3/r4-like"/>
</dbReference>
<dbReference type="InterPro" id="IPR007627">
    <property type="entry name" value="RNA_pol_sigma70_r2"/>
</dbReference>
<evidence type="ECO:0000256" key="4">
    <source>
        <dbReference type="ARBA" id="ARBA00023163"/>
    </source>
</evidence>
<evidence type="ECO:0000256" key="2">
    <source>
        <dbReference type="ARBA" id="ARBA00023015"/>
    </source>
</evidence>
<dbReference type="GO" id="GO:0016987">
    <property type="term" value="F:sigma factor activity"/>
    <property type="evidence" value="ECO:0007669"/>
    <property type="project" value="UniProtKB-KW"/>
</dbReference>
<dbReference type="AlphaFoldDB" id="A0A561Q849"/>
<dbReference type="SUPFAM" id="SSF88659">
    <property type="entry name" value="Sigma3 and sigma4 domains of RNA polymerase sigma factors"/>
    <property type="match status" value="1"/>
</dbReference>
<sequence length="152" mass="17675">MERVARMRTGSHALSEDLIQDVWLRLENSPMGERIENPAGFLTHVANTTIAGHMRKERRRAEIDLEISELIWETSDEISPERLMIGRENLKTVHAALDDLSEKTRRIFLMNRIEGISHRRIAEMLGVSDETVYYHIRRALERLATLRDEIAD</sequence>
<proteinExistence type="inferred from homology"/>
<organism evidence="7 8">
    <name type="scientific">Neorhizobium alkalisoli</name>
    <dbReference type="NCBI Taxonomy" id="528178"/>
    <lineage>
        <taxon>Bacteria</taxon>
        <taxon>Pseudomonadati</taxon>
        <taxon>Pseudomonadota</taxon>
        <taxon>Alphaproteobacteria</taxon>
        <taxon>Hyphomicrobiales</taxon>
        <taxon>Rhizobiaceae</taxon>
        <taxon>Rhizobium/Agrobacterium group</taxon>
        <taxon>Neorhizobium</taxon>
    </lineage>
</organism>
<dbReference type="SUPFAM" id="SSF88946">
    <property type="entry name" value="Sigma2 domain of RNA polymerase sigma factors"/>
    <property type="match status" value="1"/>
</dbReference>
<dbReference type="NCBIfam" id="TIGR02937">
    <property type="entry name" value="sigma70-ECF"/>
    <property type="match status" value="1"/>
</dbReference>
<comment type="similarity">
    <text evidence="1">Belongs to the sigma-70 factor family. ECF subfamily.</text>
</comment>